<name>A0A4Y2T166_ARAVE</name>
<dbReference type="Proteomes" id="UP000499080">
    <property type="component" value="Unassembled WGS sequence"/>
</dbReference>
<sequence>MTARYTRSLRLTAEFRSDRLVVTRNSRHSSKFLGSSEPQVARDTISSSLKTSQLSNVDSSLIHCSTASSSAFSEQSGWTQGRLDESNITGRVEKNAVFPHIPWPQSAFPFLEGRPDNPIPVNRESTVL</sequence>
<dbReference type="AlphaFoldDB" id="A0A4Y2T166"/>
<dbReference type="EMBL" id="BGPR01024852">
    <property type="protein sequence ID" value="GBN93247.1"/>
    <property type="molecule type" value="Genomic_DNA"/>
</dbReference>
<reference evidence="1 3" key="1">
    <citation type="journal article" date="2019" name="Sci. Rep.">
        <title>Orb-weaving spider Araneus ventricosus genome elucidates the spidroin gene catalogue.</title>
        <authorList>
            <person name="Kono N."/>
            <person name="Nakamura H."/>
            <person name="Ohtoshi R."/>
            <person name="Moran D.A.P."/>
            <person name="Shinohara A."/>
            <person name="Yoshida Y."/>
            <person name="Fujiwara M."/>
            <person name="Mori M."/>
            <person name="Tomita M."/>
            <person name="Arakawa K."/>
        </authorList>
    </citation>
    <scope>NUCLEOTIDE SEQUENCE [LARGE SCALE GENOMIC DNA]</scope>
</reference>
<gene>
    <name evidence="1" type="ORF">AVEN_251753_1</name>
    <name evidence="2" type="ORF">AVEN_267110_1</name>
</gene>
<dbReference type="EMBL" id="BGPR01024851">
    <property type="protein sequence ID" value="GBN93246.1"/>
    <property type="molecule type" value="Genomic_DNA"/>
</dbReference>
<evidence type="ECO:0000313" key="2">
    <source>
        <dbReference type="EMBL" id="GBN93247.1"/>
    </source>
</evidence>
<protein>
    <submittedName>
        <fullName evidence="1">Uncharacterized protein</fullName>
    </submittedName>
</protein>
<comment type="caution">
    <text evidence="1">The sequence shown here is derived from an EMBL/GenBank/DDBJ whole genome shotgun (WGS) entry which is preliminary data.</text>
</comment>
<organism evidence="1 3">
    <name type="scientific">Araneus ventricosus</name>
    <name type="common">Orbweaver spider</name>
    <name type="synonym">Epeira ventricosa</name>
    <dbReference type="NCBI Taxonomy" id="182803"/>
    <lineage>
        <taxon>Eukaryota</taxon>
        <taxon>Metazoa</taxon>
        <taxon>Ecdysozoa</taxon>
        <taxon>Arthropoda</taxon>
        <taxon>Chelicerata</taxon>
        <taxon>Arachnida</taxon>
        <taxon>Araneae</taxon>
        <taxon>Araneomorphae</taxon>
        <taxon>Entelegynae</taxon>
        <taxon>Araneoidea</taxon>
        <taxon>Araneidae</taxon>
        <taxon>Araneus</taxon>
    </lineage>
</organism>
<evidence type="ECO:0000313" key="3">
    <source>
        <dbReference type="Proteomes" id="UP000499080"/>
    </source>
</evidence>
<evidence type="ECO:0000313" key="1">
    <source>
        <dbReference type="EMBL" id="GBN93246.1"/>
    </source>
</evidence>
<keyword evidence="3" id="KW-1185">Reference proteome</keyword>
<proteinExistence type="predicted"/>
<accession>A0A4Y2T166</accession>